<dbReference type="InterPro" id="IPR012337">
    <property type="entry name" value="RNaseH-like_sf"/>
</dbReference>
<keyword evidence="3" id="KW-1185">Reference proteome</keyword>
<dbReference type="InterPro" id="IPR002156">
    <property type="entry name" value="RNaseH_domain"/>
</dbReference>
<evidence type="ECO:0000259" key="1">
    <source>
        <dbReference type="Pfam" id="PF13456"/>
    </source>
</evidence>
<dbReference type="PANTHER" id="PTHR47074:SF11">
    <property type="entry name" value="REVERSE TRANSCRIPTASE-LIKE PROTEIN"/>
    <property type="match status" value="1"/>
</dbReference>
<dbReference type="AlphaFoldDB" id="A0A9R0YRC3"/>
<proteinExistence type="predicted"/>
<dbReference type="EMBL" id="LT934122">
    <property type="protein sequence ID" value="VAI60256.1"/>
    <property type="molecule type" value="Genomic_DNA"/>
</dbReference>
<feature type="domain" description="RNase H type-1" evidence="1">
    <location>
        <begin position="13"/>
        <end position="133"/>
    </location>
</feature>
<dbReference type="GO" id="GO:0003676">
    <property type="term" value="F:nucleic acid binding"/>
    <property type="evidence" value="ECO:0007669"/>
    <property type="project" value="InterPro"/>
</dbReference>
<dbReference type="Pfam" id="PF13456">
    <property type="entry name" value="RVT_3"/>
    <property type="match status" value="1"/>
</dbReference>
<dbReference type="InterPro" id="IPR052929">
    <property type="entry name" value="RNase_H-like_EbsB-rel"/>
</dbReference>
<evidence type="ECO:0000313" key="3">
    <source>
        <dbReference type="Proteomes" id="UP000324705"/>
    </source>
</evidence>
<protein>
    <recommendedName>
        <fullName evidence="1">RNase H type-1 domain-containing protein</fullName>
    </recommendedName>
</protein>
<dbReference type="Proteomes" id="UP000324705">
    <property type="component" value="Chromosome 6B"/>
</dbReference>
<gene>
    <name evidence="2" type="ORF">TRITD_6Bv1G167780</name>
</gene>
<dbReference type="PANTHER" id="PTHR47074">
    <property type="entry name" value="BNAC02G40300D PROTEIN"/>
    <property type="match status" value="1"/>
</dbReference>
<sequence length="162" mass="17747">MWVKPPINCYKLNVDAAFFEDGTGAAAAILRNNRGEALAGASWLLHHLLDSTTAEAVAIQRGLELVEGLGCHQVIVESDSLEVIQACNGVIEIWSPYTAILADCFQKSYRIGVVSFTHCLREANRLAHNLARHSFNLNTTLVWDGDPPSFLLSDIVDDVTLI</sequence>
<organism evidence="2 3">
    <name type="scientific">Triticum turgidum subsp. durum</name>
    <name type="common">Durum wheat</name>
    <name type="synonym">Triticum durum</name>
    <dbReference type="NCBI Taxonomy" id="4567"/>
    <lineage>
        <taxon>Eukaryota</taxon>
        <taxon>Viridiplantae</taxon>
        <taxon>Streptophyta</taxon>
        <taxon>Embryophyta</taxon>
        <taxon>Tracheophyta</taxon>
        <taxon>Spermatophyta</taxon>
        <taxon>Magnoliopsida</taxon>
        <taxon>Liliopsida</taxon>
        <taxon>Poales</taxon>
        <taxon>Poaceae</taxon>
        <taxon>BOP clade</taxon>
        <taxon>Pooideae</taxon>
        <taxon>Triticodae</taxon>
        <taxon>Triticeae</taxon>
        <taxon>Triticinae</taxon>
        <taxon>Triticum</taxon>
    </lineage>
</organism>
<name>A0A9R0YRC3_TRITD</name>
<dbReference type="CDD" id="cd06222">
    <property type="entry name" value="RNase_H_like"/>
    <property type="match status" value="1"/>
</dbReference>
<dbReference type="InterPro" id="IPR044730">
    <property type="entry name" value="RNase_H-like_dom_plant"/>
</dbReference>
<reference evidence="2 3" key="1">
    <citation type="submission" date="2017-09" db="EMBL/GenBank/DDBJ databases">
        <authorList>
            <consortium name="International Durum Wheat Genome Sequencing Consortium (IDWGSC)"/>
            <person name="Milanesi L."/>
        </authorList>
    </citation>
    <scope>NUCLEOTIDE SEQUENCE [LARGE SCALE GENOMIC DNA]</scope>
    <source>
        <strain evidence="3">cv. Svevo</strain>
    </source>
</reference>
<dbReference type="OMA" id="GCHQVIV"/>
<dbReference type="InterPro" id="IPR036397">
    <property type="entry name" value="RNaseH_sf"/>
</dbReference>
<accession>A0A9R0YRC3</accession>
<dbReference type="GO" id="GO:0004523">
    <property type="term" value="F:RNA-DNA hybrid ribonuclease activity"/>
    <property type="evidence" value="ECO:0007669"/>
    <property type="project" value="InterPro"/>
</dbReference>
<dbReference type="Gene3D" id="3.30.420.10">
    <property type="entry name" value="Ribonuclease H-like superfamily/Ribonuclease H"/>
    <property type="match status" value="1"/>
</dbReference>
<dbReference type="SUPFAM" id="SSF53098">
    <property type="entry name" value="Ribonuclease H-like"/>
    <property type="match status" value="1"/>
</dbReference>
<dbReference type="Gramene" id="TRITD6Bv1G167780.1">
    <property type="protein sequence ID" value="TRITD6Bv1G167780.1"/>
    <property type="gene ID" value="TRITD6Bv1G167780"/>
</dbReference>
<evidence type="ECO:0000313" key="2">
    <source>
        <dbReference type="EMBL" id="VAI60256.1"/>
    </source>
</evidence>